<dbReference type="EMBL" id="FCOX02000092">
    <property type="protein sequence ID" value="SAL05830.1"/>
    <property type="molecule type" value="Genomic_DNA"/>
</dbReference>
<organism evidence="1 2">
    <name type="scientific">Caballeronia calidae</name>
    <dbReference type="NCBI Taxonomy" id="1777139"/>
    <lineage>
        <taxon>Bacteria</taxon>
        <taxon>Pseudomonadati</taxon>
        <taxon>Pseudomonadota</taxon>
        <taxon>Betaproteobacteria</taxon>
        <taxon>Burkholderiales</taxon>
        <taxon>Burkholderiaceae</taxon>
        <taxon>Caballeronia</taxon>
    </lineage>
</organism>
<name>A0A158EGJ8_9BURK</name>
<protein>
    <submittedName>
        <fullName evidence="1">HrpB2-like protein</fullName>
    </submittedName>
</protein>
<accession>A0A158EGJ8</accession>
<dbReference type="InterPro" id="IPR013391">
    <property type="entry name" value="T3SS_HrpB2"/>
</dbReference>
<gene>
    <name evidence="1" type="ORF">AWB78_07725</name>
</gene>
<dbReference type="Proteomes" id="UP000071859">
    <property type="component" value="Unassembled WGS sequence"/>
</dbReference>
<comment type="caution">
    <text evidence="1">The sequence shown here is derived from an EMBL/GenBank/DDBJ whole genome shotgun (WGS) entry which is preliminary data.</text>
</comment>
<dbReference type="AlphaFoldDB" id="A0A158EGJ8"/>
<keyword evidence="2" id="KW-1185">Reference proteome</keyword>
<proteinExistence type="predicted"/>
<reference evidence="1" key="1">
    <citation type="submission" date="2016-01" db="EMBL/GenBank/DDBJ databases">
        <authorList>
            <person name="Peeters C."/>
        </authorList>
    </citation>
    <scope>NUCLEOTIDE SEQUENCE</scope>
    <source>
        <strain evidence="1">LMG 29321</strain>
    </source>
</reference>
<sequence>MMDAMTAVQSLDALADNTVAAPSSSLAGKFDQLMSQSRLVAPEHSESNGVDMARKVAEDQSASLEKMSDLIQSAGARLHNLPPQEMVAANIDLALEVGAMSMNMQIKMSLVNASKGSVETLMKNQ</sequence>
<evidence type="ECO:0000313" key="1">
    <source>
        <dbReference type="EMBL" id="SAL05830.1"/>
    </source>
</evidence>
<dbReference type="RefSeq" id="WP_062611840.1">
    <property type="nucleotide sequence ID" value="NZ_FCOX02000092.1"/>
</dbReference>
<dbReference type="Pfam" id="PF09487">
    <property type="entry name" value="HrpB2"/>
    <property type="match status" value="1"/>
</dbReference>
<evidence type="ECO:0000313" key="2">
    <source>
        <dbReference type="Proteomes" id="UP000071859"/>
    </source>
</evidence>